<dbReference type="Gene3D" id="3.30.450.40">
    <property type="match status" value="1"/>
</dbReference>
<protein>
    <submittedName>
        <fullName evidence="8">Diguanylate cyclase/phosphodiesterase (GGDEF &amp; EAL domains) with PAS/PAC sensor(S)</fullName>
    </submittedName>
</protein>
<dbReference type="SMART" id="SM00448">
    <property type="entry name" value="REC"/>
    <property type="match status" value="1"/>
</dbReference>
<reference evidence="8 9" key="2">
    <citation type="submission" date="2016-03" db="EMBL/GenBank/DDBJ databases">
        <title>New uncultured bacterium of the family Gallionellaceae from acid mine drainage: description and reconstruction of genome based on metagenomic analysis of microbial community.</title>
        <authorList>
            <person name="Kadnikov V."/>
            <person name="Ivasenko D."/>
            <person name="Beletsky A."/>
            <person name="Mardanov A."/>
            <person name="Danilova E."/>
            <person name="Pimenov N."/>
            <person name="Karnachuk O."/>
            <person name="Ravin N."/>
        </authorList>
    </citation>
    <scope>NUCLEOTIDE SEQUENCE [LARGE SCALE GENOMIC DNA]</scope>
    <source>
        <strain evidence="8">ShG14-8</strain>
    </source>
</reference>
<dbReference type="SMART" id="SM00091">
    <property type="entry name" value="PAS"/>
    <property type="match status" value="1"/>
</dbReference>
<sequence length="488" mass="54377">MKSKKSKNNGIEILIAEDSPTQAAKLQYLLEEHGYAVVTAPDGKQALAAVRQRKPTLVVSDVMMPEMDGFALCAEIKRDDQLNDVPVILLTTLSNVQDIMKGLECGADNFIRKPYEDSYLLARVDYLLMNNELRKNQKMQMGVEIYLGGQKHFITAERQQIVDLLISVYEEAVHINEELKARQRELADSNRALTGLYHVAEGLNHAVSEREVCERALEHVVEIPGVRAGWISLREGETGFRLGAARNLPPALQVPGAMEGLCECRRRFFAGELDHVTNILECERLKNAKGDTNGLRYHASVPLWSGDHMLGIMNLVGADQGMFKDDELETLYGVGHQVGIALERARLHEHLEQLVEERTAALTAEVAERKRIQEEQARLVAIIEATPDLVGTATPDGRLLYINQAGLRMLGFEKGDDVFTQQIKDRHPEWASKLVLEEGIPHALSHGTWSGETAFLRRDGSEVPVLQVIIAHKNLDGSLAYLSTTGRD</sequence>
<dbReference type="PANTHER" id="PTHR44591">
    <property type="entry name" value="STRESS RESPONSE REGULATOR PROTEIN 1"/>
    <property type="match status" value="1"/>
</dbReference>
<evidence type="ECO:0000313" key="9">
    <source>
        <dbReference type="Proteomes" id="UP000070578"/>
    </source>
</evidence>
<evidence type="ECO:0000313" key="8">
    <source>
        <dbReference type="EMBL" id="KXS30759.1"/>
    </source>
</evidence>
<dbReference type="PROSITE" id="PS50110">
    <property type="entry name" value="RESPONSE_REGULATORY"/>
    <property type="match status" value="1"/>
</dbReference>
<feature type="domain" description="Response regulatory" evidence="6">
    <location>
        <begin position="12"/>
        <end position="128"/>
    </location>
</feature>
<evidence type="ECO:0000259" key="7">
    <source>
        <dbReference type="PROSITE" id="PS50112"/>
    </source>
</evidence>
<reference evidence="8 9" key="1">
    <citation type="submission" date="2016-02" db="EMBL/GenBank/DDBJ databases">
        <authorList>
            <person name="Wen L."/>
            <person name="He K."/>
            <person name="Yang H."/>
        </authorList>
    </citation>
    <scope>NUCLEOTIDE SEQUENCE [LARGE SCALE GENOMIC DNA]</scope>
    <source>
        <strain evidence="8">ShG14-8</strain>
    </source>
</reference>
<dbReference type="CDD" id="cd00130">
    <property type="entry name" value="PAS"/>
    <property type="match status" value="1"/>
</dbReference>
<dbReference type="SUPFAM" id="SSF55785">
    <property type="entry name" value="PYP-like sensor domain (PAS domain)"/>
    <property type="match status" value="1"/>
</dbReference>
<dbReference type="GO" id="GO:0000160">
    <property type="term" value="P:phosphorelay signal transduction system"/>
    <property type="evidence" value="ECO:0007669"/>
    <property type="project" value="UniProtKB-KW"/>
</dbReference>
<organism evidence="8 9">
    <name type="scientific">Candidatus Gallionella acididurans</name>
    <dbReference type="NCBI Taxonomy" id="1796491"/>
    <lineage>
        <taxon>Bacteria</taxon>
        <taxon>Pseudomonadati</taxon>
        <taxon>Pseudomonadota</taxon>
        <taxon>Betaproteobacteria</taxon>
        <taxon>Nitrosomonadales</taxon>
        <taxon>Gallionellaceae</taxon>
        <taxon>Gallionella</taxon>
    </lineage>
</organism>
<dbReference type="Proteomes" id="UP000070578">
    <property type="component" value="Unassembled WGS sequence"/>
</dbReference>
<dbReference type="Gene3D" id="3.30.450.20">
    <property type="entry name" value="PAS domain"/>
    <property type="match status" value="1"/>
</dbReference>
<name>A0A139BP68_9PROT</name>
<dbReference type="SUPFAM" id="SSF55781">
    <property type="entry name" value="GAF domain-like"/>
    <property type="match status" value="1"/>
</dbReference>
<evidence type="ECO:0000256" key="5">
    <source>
        <dbReference type="PROSITE-ProRule" id="PRU00169"/>
    </source>
</evidence>
<dbReference type="InterPro" id="IPR050595">
    <property type="entry name" value="Bact_response_regulator"/>
</dbReference>
<keyword evidence="1 5" id="KW-0597">Phosphoprotein</keyword>
<evidence type="ECO:0000256" key="3">
    <source>
        <dbReference type="ARBA" id="ARBA00022777"/>
    </source>
</evidence>
<dbReference type="InterPro" id="IPR003018">
    <property type="entry name" value="GAF"/>
</dbReference>
<dbReference type="Gene3D" id="3.40.50.2300">
    <property type="match status" value="1"/>
</dbReference>
<feature type="modified residue" description="4-aspartylphosphate" evidence="5">
    <location>
        <position position="61"/>
    </location>
</feature>
<dbReference type="InterPro" id="IPR011006">
    <property type="entry name" value="CheY-like_superfamily"/>
</dbReference>
<dbReference type="Pfam" id="PF00072">
    <property type="entry name" value="Response_reg"/>
    <property type="match status" value="1"/>
</dbReference>
<feature type="domain" description="PAS" evidence="7">
    <location>
        <begin position="375"/>
        <end position="416"/>
    </location>
</feature>
<dbReference type="Pfam" id="PF13426">
    <property type="entry name" value="PAS_9"/>
    <property type="match status" value="1"/>
</dbReference>
<dbReference type="PATRIC" id="fig|1796491.3.peg.3420"/>
<dbReference type="InterPro" id="IPR035965">
    <property type="entry name" value="PAS-like_dom_sf"/>
</dbReference>
<dbReference type="InterPro" id="IPR000014">
    <property type="entry name" value="PAS"/>
</dbReference>
<dbReference type="PROSITE" id="PS50112">
    <property type="entry name" value="PAS"/>
    <property type="match status" value="1"/>
</dbReference>
<keyword evidence="4" id="KW-0902">Two-component regulatory system</keyword>
<dbReference type="NCBIfam" id="TIGR00229">
    <property type="entry name" value="sensory_box"/>
    <property type="match status" value="1"/>
</dbReference>
<accession>A0A139BP68</accession>
<dbReference type="InterPro" id="IPR029016">
    <property type="entry name" value="GAF-like_dom_sf"/>
</dbReference>
<evidence type="ECO:0000256" key="1">
    <source>
        <dbReference type="ARBA" id="ARBA00022553"/>
    </source>
</evidence>
<dbReference type="AlphaFoldDB" id="A0A139BP68"/>
<proteinExistence type="predicted"/>
<evidence type="ECO:0000256" key="4">
    <source>
        <dbReference type="ARBA" id="ARBA00023012"/>
    </source>
</evidence>
<dbReference type="GO" id="GO:0016301">
    <property type="term" value="F:kinase activity"/>
    <property type="evidence" value="ECO:0007669"/>
    <property type="project" value="UniProtKB-KW"/>
</dbReference>
<dbReference type="SUPFAM" id="SSF52172">
    <property type="entry name" value="CheY-like"/>
    <property type="match status" value="1"/>
</dbReference>
<evidence type="ECO:0000259" key="6">
    <source>
        <dbReference type="PROSITE" id="PS50110"/>
    </source>
</evidence>
<dbReference type="PANTHER" id="PTHR44591:SF14">
    <property type="entry name" value="PROTEIN PILG"/>
    <property type="match status" value="1"/>
</dbReference>
<dbReference type="InterPro" id="IPR001789">
    <property type="entry name" value="Sig_transdc_resp-reg_receiver"/>
</dbReference>
<evidence type="ECO:0000256" key="2">
    <source>
        <dbReference type="ARBA" id="ARBA00022679"/>
    </source>
</evidence>
<feature type="non-terminal residue" evidence="8">
    <location>
        <position position="488"/>
    </location>
</feature>
<keyword evidence="3" id="KW-0418">Kinase</keyword>
<dbReference type="Pfam" id="PF13185">
    <property type="entry name" value="GAF_2"/>
    <property type="match status" value="1"/>
</dbReference>
<dbReference type="EMBL" id="LSLI01000147">
    <property type="protein sequence ID" value="KXS30759.1"/>
    <property type="molecule type" value="Genomic_DNA"/>
</dbReference>
<keyword evidence="2" id="KW-0808">Transferase</keyword>
<comment type="caution">
    <text evidence="8">The sequence shown here is derived from an EMBL/GenBank/DDBJ whole genome shotgun (WGS) entry which is preliminary data.</text>
</comment>
<gene>
    <name evidence="8" type="ORF">AWT59_3113</name>
</gene>